<comment type="similarity">
    <text evidence="1">Belongs to the protein kinase superfamily. CAMK Ser/Thr protein kinase family. CHEK2 subfamily.</text>
</comment>
<dbReference type="EC" id="2.7.11.1" evidence="2"/>
<evidence type="ECO:0000259" key="12">
    <source>
        <dbReference type="PROSITE" id="PS50006"/>
    </source>
</evidence>
<keyword evidence="5" id="KW-0418">Kinase</keyword>
<dbReference type="PANTHER" id="PTHR44167">
    <property type="entry name" value="OVARIAN-SPECIFIC SERINE/THREONINE-PROTEIN KINASE LOK-RELATED"/>
    <property type="match status" value="1"/>
</dbReference>
<dbReference type="Proteomes" id="UP001642405">
    <property type="component" value="Unassembled WGS sequence"/>
</dbReference>
<evidence type="ECO:0000256" key="2">
    <source>
        <dbReference type="ARBA" id="ARBA00012513"/>
    </source>
</evidence>
<evidence type="ECO:0000256" key="11">
    <source>
        <dbReference type="SAM" id="MobiDB-lite"/>
    </source>
</evidence>
<comment type="catalytic activity">
    <reaction evidence="7">
        <text>L-threonyl-[protein] + ATP = O-phospho-L-threonyl-[protein] + ADP + H(+)</text>
        <dbReference type="Rhea" id="RHEA:46608"/>
        <dbReference type="Rhea" id="RHEA-COMP:11060"/>
        <dbReference type="Rhea" id="RHEA-COMP:11605"/>
        <dbReference type="ChEBI" id="CHEBI:15378"/>
        <dbReference type="ChEBI" id="CHEBI:30013"/>
        <dbReference type="ChEBI" id="CHEBI:30616"/>
        <dbReference type="ChEBI" id="CHEBI:61977"/>
        <dbReference type="ChEBI" id="CHEBI:456216"/>
        <dbReference type="EC" id="2.7.11.1"/>
    </reaction>
</comment>
<dbReference type="InterPro" id="IPR000719">
    <property type="entry name" value="Prot_kinase_dom"/>
</dbReference>
<comment type="catalytic activity">
    <reaction evidence="8">
        <text>L-seryl-[protein] + ATP = O-phospho-L-seryl-[protein] + ADP + H(+)</text>
        <dbReference type="Rhea" id="RHEA:17989"/>
        <dbReference type="Rhea" id="RHEA-COMP:9863"/>
        <dbReference type="Rhea" id="RHEA-COMP:11604"/>
        <dbReference type="ChEBI" id="CHEBI:15378"/>
        <dbReference type="ChEBI" id="CHEBI:29999"/>
        <dbReference type="ChEBI" id="CHEBI:30616"/>
        <dbReference type="ChEBI" id="CHEBI:83421"/>
        <dbReference type="ChEBI" id="CHEBI:456216"/>
        <dbReference type="EC" id="2.7.11.1"/>
    </reaction>
</comment>
<dbReference type="Gene3D" id="2.60.200.20">
    <property type="match status" value="1"/>
</dbReference>
<evidence type="ECO:0000256" key="3">
    <source>
        <dbReference type="ARBA" id="ARBA00022527"/>
    </source>
</evidence>
<dbReference type="PROSITE" id="PS00108">
    <property type="entry name" value="PROTEIN_KINASE_ST"/>
    <property type="match status" value="1"/>
</dbReference>
<dbReference type="SMART" id="SM00220">
    <property type="entry name" value="S_TKc"/>
    <property type="match status" value="1"/>
</dbReference>
<organism evidence="14 15">
    <name type="scientific">Sporothrix curviconia</name>
    <dbReference type="NCBI Taxonomy" id="1260050"/>
    <lineage>
        <taxon>Eukaryota</taxon>
        <taxon>Fungi</taxon>
        <taxon>Dikarya</taxon>
        <taxon>Ascomycota</taxon>
        <taxon>Pezizomycotina</taxon>
        <taxon>Sordariomycetes</taxon>
        <taxon>Sordariomycetidae</taxon>
        <taxon>Ophiostomatales</taxon>
        <taxon>Ophiostomataceae</taxon>
        <taxon>Sporothrix</taxon>
    </lineage>
</organism>
<evidence type="ECO:0000256" key="7">
    <source>
        <dbReference type="ARBA" id="ARBA00047899"/>
    </source>
</evidence>
<comment type="caution">
    <text evidence="14">The sequence shown here is derived from an EMBL/GenBank/DDBJ whole genome shotgun (WGS) entry which is preliminary data.</text>
</comment>
<dbReference type="InterPro" id="IPR008984">
    <property type="entry name" value="SMAD_FHA_dom_sf"/>
</dbReference>
<dbReference type="SUPFAM" id="SSF49879">
    <property type="entry name" value="SMAD/FHA domain"/>
    <property type="match status" value="1"/>
</dbReference>
<dbReference type="InterPro" id="IPR011009">
    <property type="entry name" value="Kinase-like_dom_sf"/>
</dbReference>
<dbReference type="InterPro" id="IPR008271">
    <property type="entry name" value="Ser/Thr_kinase_AS"/>
</dbReference>
<protein>
    <recommendedName>
        <fullName evidence="2">non-specific serine/threonine protein kinase</fullName>
        <ecNumber evidence="2">2.7.11.1</ecNumber>
    </recommendedName>
</protein>
<dbReference type="EMBL" id="CAWUHB010000048">
    <property type="protein sequence ID" value="CAK7229351.1"/>
    <property type="molecule type" value="Genomic_DNA"/>
</dbReference>
<evidence type="ECO:0000256" key="6">
    <source>
        <dbReference type="ARBA" id="ARBA00022840"/>
    </source>
</evidence>
<dbReference type="PROSITE" id="PS50006">
    <property type="entry name" value="FHA_DOMAIN"/>
    <property type="match status" value="1"/>
</dbReference>
<reference evidence="14 15" key="1">
    <citation type="submission" date="2024-01" db="EMBL/GenBank/DDBJ databases">
        <authorList>
            <person name="Allen C."/>
            <person name="Tagirdzhanova G."/>
        </authorList>
    </citation>
    <scope>NUCLEOTIDE SEQUENCE [LARGE SCALE GENOMIC DNA]</scope>
</reference>
<dbReference type="PANTHER" id="PTHR44167:SF24">
    <property type="entry name" value="SERINE_THREONINE-PROTEIN KINASE CHK2"/>
    <property type="match status" value="1"/>
</dbReference>
<feature type="region of interest" description="Disordered" evidence="11">
    <location>
        <begin position="26"/>
        <end position="51"/>
    </location>
</feature>
<evidence type="ECO:0000313" key="15">
    <source>
        <dbReference type="Proteomes" id="UP001642405"/>
    </source>
</evidence>
<dbReference type="InterPro" id="IPR017441">
    <property type="entry name" value="Protein_kinase_ATP_BS"/>
</dbReference>
<evidence type="ECO:0000256" key="10">
    <source>
        <dbReference type="RuleBase" id="RU000304"/>
    </source>
</evidence>
<keyword evidence="3 10" id="KW-0723">Serine/threonine-protein kinase</keyword>
<evidence type="ECO:0000256" key="4">
    <source>
        <dbReference type="ARBA" id="ARBA00022741"/>
    </source>
</evidence>
<accession>A0ABP0CD26</accession>
<evidence type="ECO:0000256" key="9">
    <source>
        <dbReference type="PROSITE-ProRule" id="PRU10141"/>
    </source>
</evidence>
<feature type="domain" description="FHA" evidence="12">
    <location>
        <begin position="79"/>
        <end position="123"/>
    </location>
</feature>
<dbReference type="InterPro" id="IPR000253">
    <property type="entry name" value="FHA_dom"/>
</dbReference>
<evidence type="ECO:0000256" key="8">
    <source>
        <dbReference type="ARBA" id="ARBA00048679"/>
    </source>
</evidence>
<feature type="binding site" evidence="9">
    <location>
        <position position="237"/>
    </location>
    <ligand>
        <name>ATP</name>
        <dbReference type="ChEBI" id="CHEBI:30616"/>
    </ligand>
</feature>
<keyword evidence="6 9" id="KW-0067">ATP-binding</keyword>
<proteinExistence type="inferred from homology"/>
<dbReference type="Gene3D" id="1.10.510.10">
    <property type="entry name" value="Transferase(Phosphotransferase) domain 1"/>
    <property type="match status" value="1"/>
</dbReference>
<dbReference type="SMART" id="SM00240">
    <property type="entry name" value="FHA"/>
    <property type="match status" value="1"/>
</dbReference>
<keyword evidence="4 9" id="KW-0547">Nucleotide-binding</keyword>
<evidence type="ECO:0000256" key="1">
    <source>
        <dbReference type="ARBA" id="ARBA00005575"/>
    </source>
</evidence>
<dbReference type="Pfam" id="PF00069">
    <property type="entry name" value="Pkinase"/>
    <property type="match status" value="1"/>
</dbReference>
<keyword evidence="5" id="KW-0808">Transferase</keyword>
<feature type="region of interest" description="Disordered" evidence="11">
    <location>
        <begin position="377"/>
        <end position="397"/>
    </location>
</feature>
<name>A0ABP0CD26_9PEZI</name>
<feature type="domain" description="Protein kinase" evidence="13">
    <location>
        <begin position="208"/>
        <end position="409"/>
    </location>
</feature>
<evidence type="ECO:0000259" key="13">
    <source>
        <dbReference type="PROSITE" id="PS50011"/>
    </source>
</evidence>
<dbReference type="Pfam" id="PF00498">
    <property type="entry name" value="FHA"/>
    <property type="match status" value="1"/>
</dbReference>
<evidence type="ECO:0000256" key="5">
    <source>
        <dbReference type="ARBA" id="ARBA00022777"/>
    </source>
</evidence>
<sequence>MADYKTIFVIRGDKALLGSDHNDAFKIEPGEAQAPDDDGASQYGGSTYGDHGTPAPDLIPPFILRITTDHLPQDKHAGFMIGRDKHKCDILLDDPRISEAHLAVQLMPDADSLVLRNHSQHGTQATFSMQNYSKLVRETFAVMRFETAEIAFGNNLRVQIQRFDVPANWDHYYAGYAGLDVDNPPNLAFLGLSTVVKTTNASKRPPVYVPDRRLGQGAFAQVFKAIERYTGEVYAMKLYNKPQEARWEEPEMLERLKHEHIVRYVAYIRLQGQPAQLIMEYVKGPNLEDYLDPENGYPPLDMADVRDILRQLLDAVSYLHGKKVVHRDIKPDNIVLTQRSPIHTKLVDFGLATGKKAFSTYCGTRFYLAPEVVRRQKSNTPPHESAQCPARDKPFPPVKAGIVNFDNSS</sequence>
<evidence type="ECO:0000313" key="14">
    <source>
        <dbReference type="EMBL" id="CAK7229351.1"/>
    </source>
</evidence>
<dbReference type="PROSITE" id="PS50011">
    <property type="entry name" value="PROTEIN_KINASE_DOM"/>
    <property type="match status" value="1"/>
</dbReference>
<dbReference type="SUPFAM" id="SSF56112">
    <property type="entry name" value="Protein kinase-like (PK-like)"/>
    <property type="match status" value="1"/>
</dbReference>
<dbReference type="PROSITE" id="PS00107">
    <property type="entry name" value="PROTEIN_KINASE_ATP"/>
    <property type="match status" value="1"/>
</dbReference>
<keyword evidence="15" id="KW-1185">Reference proteome</keyword>
<gene>
    <name evidence="14" type="ORF">SCUCBS95973_007191</name>
</gene>